<gene>
    <name evidence="15" type="ORF">PJIAN_1423</name>
</gene>
<evidence type="ECO:0000313" key="15">
    <source>
        <dbReference type="EMBL" id="GAT61837.1"/>
    </source>
</evidence>
<keyword evidence="8" id="KW-0675">Receptor</keyword>
<dbReference type="NCBIfam" id="TIGR04057">
    <property type="entry name" value="SusC_RagA_signa"/>
    <property type="match status" value="1"/>
</dbReference>
<feature type="signal peptide" evidence="12">
    <location>
        <begin position="1"/>
        <end position="19"/>
    </location>
</feature>
<evidence type="ECO:0000256" key="5">
    <source>
        <dbReference type="ARBA" id="ARBA00022729"/>
    </source>
</evidence>
<evidence type="ECO:0000256" key="10">
    <source>
        <dbReference type="PROSITE-ProRule" id="PRU01360"/>
    </source>
</evidence>
<evidence type="ECO:0000256" key="8">
    <source>
        <dbReference type="ARBA" id="ARBA00023170"/>
    </source>
</evidence>
<proteinExistence type="inferred from homology"/>
<dbReference type="OrthoDB" id="9768177at2"/>
<keyword evidence="3 10" id="KW-1134">Transmembrane beta strand</keyword>
<keyword evidence="6 11" id="KW-0798">TonB box</keyword>
<evidence type="ECO:0000313" key="16">
    <source>
        <dbReference type="Proteomes" id="UP000076586"/>
    </source>
</evidence>
<keyword evidence="2 10" id="KW-0813">Transport</keyword>
<dbReference type="Pfam" id="PF07715">
    <property type="entry name" value="Plug"/>
    <property type="match status" value="1"/>
</dbReference>
<dbReference type="EMBL" id="BDCR01000001">
    <property type="protein sequence ID" value="GAT61837.1"/>
    <property type="molecule type" value="Genomic_DNA"/>
</dbReference>
<comment type="subcellular location">
    <subcellularLocation>
        <location evidence="1 10">Cell outer membrane</location>
        <topology evidence="1 10">Multi-pass membrane protein</topology>
    </subcellularLocation>
</comment>
<sequence>MRKLMMMLCLVISIGWAAAQTRVTGTVVSTDDGQPIIGASVVVKGTSSGTITDADGKFALTLPANAKVLVFSYVGMKTVELTAKSSMQVQMQSDSRQISEVVVTAMGISRSSKSLGYAASTVKADELNRATPVSVTNGLTGKVAGLNISNSGGTGTSEKVIIRGFTSFNNNQPLYIVDGVPIQNSFMGSATTNQAVDFGNQAGDINPDDVASVTVLKGASATALYGSRAANGVILITTKRGATDSKLQVSYTGTATVSNVLRVPQFENMFGQGWPLLNQAGTYEPGLQENGSWGPALDGMMRTWGAPLNSQGIYTPVASGGVQRVKPFGYVKNNLRDFYDNGLELNNNISISAGNQNTSFVMTYNNVTSDGILPTNVDKYSRNTFSVRGDANFKKFHAKTDISYVRKDIRNVRGGQGGATGATTFQDLIQTPVDVPYLSMKNFNDPYNNTDNFYTAYAQNPYWIIANNQSVYQDDRVYGNVELSYDVASGLKAVGRLGGDFTNSRQRAWAAQMIPASTSWVLLNGKSSVPGNYEEYNVNLNQLDATFMLNADYSLWKNFRVTGTAGWNLNQRGTYYIDAYQGSIDVPNWYNLSNGTALPTTTSSRSNRRLVGLFAQGDISYKDWAFLGISARNDWSSTLPKGKNSFFYGGVNGSVILTDAIKSLQNTPISYLKLRAGIGQTGNDADVYLTNSKFVPTQITLGFGNLYTPLNGVSGLTLSNTIYNQNLKPEISTEVEFGMDLRMLQNRIGLDLAWYNKNTKNQIIQANVAPESAYVYKVRNVGLINNQGIEARLYGSPLKSKDFEWEVGVTFAKNWSKAKELWDNVDRYLLTSAYDVYYVMLKGQAFGQFQVPKTLTVSDKTSPYYGKVIVNANGLPQVSSTEFTTIGSSTPDFTMGFTSTWKYKTLTLSVVLDYRQGGYFYSNTARMLDWNGNGTNTMFNARQPFLVPNSVKQLSSGGYAENDIPIMTTSVNNYWNYSTNNKGMESNCVLPKTYVKLREVTLTYAMPKKWFAKSPIKDAQISLIGRNLLMWTPAKNNFVDPDQSNYGNDVLSNFGEFSSAPTVRNLGASLKLNF</sequence>
<dbReference type="Pfam" id="PF13715">
    <property type="entry name" value="CarbopepD_reg_2"/>
    <property type="match status" value="1"/>
</dbReference>
<dbReference type="InterPro" id="IPR036942">
    <property type="entry name" value="Beta-barrel_TonB_sf"/>
</dbReference>
<keyword evidence="9 10" id="KW-0998">Cell outer membrane</keyword>
<keyword evidence="7 10" id="KW-0472">Membrane</keyword>
<dbReference type="GO" id="GO:0009279">
    <property type="term" value="C:cell outer membrane"/>
    <property type="evidence" value="ECO:0007669"/>
    <property type="project" value="UniProtKB-SubCell"/>
</dbReference>
<feature type="domain" description="TonB-dependent receptor-like beta-barrel" evidence="13">
    <location>
        <begin position="442"/>
        <end position="812"/>
    </location>
</feature>
<evidence type="ECO:0000256" key="7">
    <source>
        <dbReference type="ARBA" id="ARBA00023136"/>
    </source>
</evidence>
<dbReference type="Gene3D" id="2.40.170.20">
    <property type="entry name" value="TonB-dependent receptor, beta-barrel domain"/>
    <property type="match status" value="1"/>
</dbReference>
<evidence type="ECO:0000256" key="6">
    <source>
        <dbReference type="ARBA" id="ARBA00023077"/>
    </source>
</evidence>
<evidence type="ECO:0000256" key="11">
    <source>
        <dbReference type="RuleBase" id="RU003357"/>
    </source>
</evidence>
<evidence type="ECO:0000256" key="12">
    <source>
        <dbReference type="SAM" id="SignalP"/>
    </source>
</evidence>
<dbReference type="NCBIfam" id="TIGR04056">
    <property type="entry name" value="OMP_RagA_SusC"/>
    <property type="match status" value="1"/>
</dbReference>
<dbReference type="InterPro" id="IPR008969">
    <property type="entry name" value="CarboxyPept-like_regulatory"/>
</dbReference>
<dbReference type="PANTHER" id="PTHR30069:SF29">
    <property type="entry name" value="HEMOGLOBIN AND HEMOGLOBIN-HAPTOGLOBIN-BINDING PROTEIN 1-RELATED"/>
    <property type="match status" value="1"/>
</dbReference>
<evidence type="ECO:0000256" key="1">
    <source>
        <dbReference type="ARBA" id="ARBA00004571"/>
    </source>
</evidence>
<evidence type="ECO:0000259" key="14">
    <source>
        <dbReference type="Pfam" id="PF07715"/>
    </source>
</evidence>
<dbReference type="GO" id="GO:0015344">
    <property type="term" value="F:siderophore uptake transmembrane transporter activity"/>
    <property type="evidence" value="ECO:0007669"/>
    <property type="project" value="TreeGrafter"/>
</dbReference>
<dbReference type="GO" id="GO:0044718">
    <property type="term" value="P:siderophore transmembrane transport"/>
    <property type="evidence" value="ECO:0007669"/>
    <property type="project" value="TreeGrafter"/>
</dbReference>
<dbReference type="SUPFAM" id="SSF49464">
    <property type="entry name" value="Carboxypeptidase regulatory domain-like"/>
    <property type="match status" value="1"/>
</dbReference>
<comment type="caution">
    <text evidence="15">The sequence shown here is derived from an EMBL/GenBank/DDBJ whole genome shotgun (WGS) entry which is preliminary data.</text>
</comment>
<feature type="chain" id="PRO_5007823760" evidence="12">
    <location>
        <begin position="20"/>
        <end position="1074"/>
    </location>
</feature>
<dbReference type="InterPro" id="IPR023996">
    <property type="entry name" value="TonB-dep_OMP_SusC/RagA"/>
</dbReference>
<dbReference type="InterPro" id="IPR012910">
    <property type="entry name" value="Plug_dom"/>
</dbReference>
<evidence type="ECO:0000256" key="4">
    <source>
        <dbReference type="ARBA" id="ARBA00022692"/>
    </source>
</evidence>
<dbReference type="SUPFAM" id="SSF56935">
    <property type="entry name" value="Porins"/>
    <property type="match status" value="1"/>
</dbReference>
<dbReference type="InterPro" id="IPR000531">
    <property type="entry name" value="Beta-barrel_TonB"/>
</dbReference>
<comment type="similarity">
    <text evidence="10 11">Belongs to the TonB-dependent receptor family.</text>
</comment>
<feature type="domain" description="TonB-dependent receptor plug" evidence="14">
    <location>
        <begin position="115"/>
        <end position="233"/>
    </location>
</feature>
<evidence type="ECO:0000256" key="3">
    <source>
        <dbReference type="ARBA" id="ARBA00022452"/>
    </source>
</evidence>
<dbReference type="Gene3D" id="2.170.130.10">
    <property type="entry name" value="TonB-dependent receptor, plug domain"/>
    <property type="match status" value="1"/>
</dbReference>
<reference evidence="16" key="2">
    <citation type="journal article" date="2017" name="Genome Announc.">
        <title>Draft genome sequence of Paludibacter jiangxiensis NM7(T), a propionate-producing fermentative bacterium.</title>
        <authorList>
            <person name="Qiu Y.-L."/>
            <person name="Tourlousse D.M."/>
            <person name="Matsuura N."/>
            <person name="Ohashi A."/>
            <person name="Sekiguchi Y."/>
        </authorList>
    </citation>
    <scope>NUCLEOTIDE SEQUENCE [LARGE SCALE GENOMIC DNA]</scope>
    <source>
        <strain evidence="16">NM7</strain>
    </source>
</reference>
<name>A0A161LD96_9BACT</name>
<dbReference type="Pfam" id="PF00593">
    <property type="entry name" value="TonB_dep_Rec_b-barrel"/>
    <property type="match status" value="1"/>
</dbReference>
<keyword evidence="16" id="KW-1185">Reference proteome</keyword>
<dbReference type="InterPro" id="IPR023997">
    <property type="entry name" value="TonB-dep_OMP_SusC/RagA_CS"/>
</dbReference>
<dbReference type="PANTHER" id="PTHR30069">
    <property type="entry name" value="TONB-DEPENDENT OUTER MEMBRANE RECEPTOR"/>
    <property type="match status" value="1"/>
</dbReference>
<accession>A0A161LD96</accession>
<dbReference type="Gene3D" id="2.60.40.1120">
    <property type="entry name" value="Carboxypeptidase-like, regulatory domain"/>
    <property type="match status" value="1"/>
</dbReference>
<dbReference type="InterPro" id="IPR039426">
    <property type="entry name" value="TonB-dep_rcpt-like"/>
</dbReference>
<keyword evidence="5 12" id="KW-0732">Signal</keyword>
<dbReference type="AlphaFoldDB" id="A0A161LD96"/>
<evidence type="ECO:0000256" key="9">
    <source>
        <dbReference type="ARBA" id="ARBA00023237"/>
    </source>
</evidence>
<dbReference type="RefSeq" id="WP_068702688.1">
    <property type="nucleotide sequence ID" value="NZ_BDCR01000001.1"/>
</dbReference>
<evidence type="ECO:0000256" key="2">
    <source>
        <dbReference type="ARBA" id="ARBA00022448"/>
    </source>
</evidence>
<dbReference type="InterPro" id="IPR037066">
    <property type="entry name" value="Plug_dom_sf"/>
</dbReference>
<dbReference type="PROSITE" id="PS52016">
    <property type="entry name" value="TONB_DEPENDENT_REC_3"/>
    <property type="match status" value="1"/>
</dbReference>
<keyword evidence="4 10" id="KW-0812">Transmembrane</keyword>
<dbReference type="STRING" id="681398.PJIAN_1423"/>
<dbReference type="Proteomes" id="UP000076586">
    <property type="component" value="Unassembled WGS sequence"/>
</dbReference>
<protein>
    <submittedName>
        <fullName evidence="15">TonB-linked outer membrane protein, SusC/RagA family</fullName>
    </submittedName>
</protein>
<organism evidence="15 16">
    <name type="scientific">Paludibacter jiangxiensis</name>
    <dbReference type="NCBI Taxonomy" id="681398"/>
    <lineage>
        <taxon>Bacteria</taxon>
        <taxon>Pseudomonadati</taxon>
        <taxon>Bacteroidota</taxon>
        <taxon>Bacteroidia</taxon>
        <taxon>Bacteroidales</taxon>
        <taxon>Paludibacteraceae</taxon>
        <taxon>Paludibacter</taxon>
    </lineage>
</organism>
<evidence type="ECO:0000259" key="13">
    <source>
        <dbReference type="Pfam" id="PF00593"/>
    </source>
</evidence>
<reference evidence="16" key="1">
    <citation type="submission" date="2016-04" db="EMBL/GenBank/DDBJ databases">
        <title>Draft genome sequence of Paludibacter jiangxiensis strain NM7.</title>
        <authorList>
            <person name="Qiu Y."/>
            <person name="Matsuura N."/>
            <person name="Ohashi A."/>
            <person name="Tourlousse M.D."/>
            <person name="Sekiguchi Y."/>
        </authorList>
    </citation>
    <scope>NUCLEOTIDE SEQUENCE [LARGE SCALE GENOMIC DNA]</scope>
    <source>
        <strain evidence="16">NM7</strain>
    </source>
</reference>